<protein>
    <submittedName>
        <fullName evidence="1">Uncharacterized protein</fullName>
    </submittedName>
</protein>
<organism evidence="1 2">
    <name type="scientific">Paraburkholderia edwinii</name>
    <dbReference type="NCBI Taxonomy" id="2861782"/>
    <lineage>
        <taxon>Bacteria</taxon>
        <taxon>Pseudomonadati</taxon>
        <taxon>Pseudomonadota</taxon>
        <taxon>Betaproteobacteria</taxon>
        <taxon>Burkholderiales</taxon>
        <taxon>Burkholderiaceae</taxon>
        <taxon>Paraburkholderia</taxon>
    </lineage>
</organism>
<keyword evidence="2" id="KW-1185">Reference proteome</keyword>
<proteinExistence type="predicted"/>
<evidence type="ECO:0000313" key="2">
    <source>
        <dbReference type="Proteomes" id="UP000826462"/>
    </source>
</evidence>
<evidence type="ECO:0000313" key="1">
    <source>
        <dbReference type="EMBL" id="QYD67932.1"/>
    </source>
</evidence>
<accession>A0ABX8UKS7</accession>
<dbReference type="EMBL" id="CP080095">
    <property type="protein sequence ID" value="QYD67932.1"/>
    <property type="molecule type" value="Genomic_DNA"/>
</dbReference>
<reference evidence="1 2" key="1">
    <citation type="submission" date="2021-07" db="EMBL/GenBank/DDBJ databases">
        <title>Paraburkholderia edwinii protects Aspergillus sp. from phenazines by acting as a toxin sponge.</title>
        <authorList>
            <person name="Dahlstrom K.M."/>
            <person name="Newman D.K."/>
        </authorList>
    </citation>
    <scope>NUCLEOTIDE SEQUENCE [LARGE SCALE GENOMIC DNA]</scope>
    <source>
        <strain evidence="1 2">Pe01</strain>
    </source>
</reference>
<dbReference type="Proteomes" id="UP000826462">
    <property type="component" value="Chromosome 1"/>
</dbReference>
<sequence length="152" mass="16779">MNYQIRADTHRMRAIAERAKLYIYAADRPIRRLARDVDAIGRFEGQGVLAAQLRLMFASPPLSPASAGILDAAVAICGERLFIDPYILLLDSMAHVGPIAAAEAFVLLIGELDATGEIQDFAKAFIKVFELYPDTFLADAQKVLAKYRIKKP</sequence>
<dbReference type="RefSeq" id="WP_219797291.1">
    <property type="nucleotide sequence ID" value="NZ_CP080095.1"/>
</dbReference>
<name>A0ABX8UKS7_9BURK</name>
<gene>
    <name evidence="1" type="ORF">KZJ38_16700</name>
</gene>